<dbReference type="PANTHER" id="PTHR43881">
    <property type="entry name" value="GAMMA-GLUTAMYLTRANSPEPTIDASE (AFU_ORTHOLOGUE AFUA_4G13580)"/>
    <property type="match status" value="1"/>
</dbReference>
<comment type="caution">
    <text evidence="7">The sequence shown here is derived from an EMBL/GenBank/DDBJ whole genome shotgun (WGS) entry which is preliminary data.</text>
</comment>
<dbReference type="SUPFAM" id="SSF56235">
    <property type="entry name" value="N-terminal nucleophile aminohydrolases (Ntn hydrolases)"/>
    <property type="match status" value="1"/>
</dbReference>
<evidence type="ECO:0000256" key="4">
    <source>
        <dbReference type="PIRSR" id="PIRSR600101-1"/>
    </source>
</evidence>
<keyword evidence="6 7" id="KW-0808">Transferase</keyword>
<dbReference type="GO" id="GO:0103068">
    <property type="term" value="F:leukotriene C4 gamma-glutamyl transferase activity"/>
    <property type="evidence" value="ECO:0007669"/>
    <property type="project" value="UniProtKB-EC"/>
</dbReference>
<protein>
    <recommendedName>
        <fullName evidence="6">Glutathione hydrolase proenzyme</fullName>
        <ecNumber evidence="6">2.3.2.2</ecNumber>
        <ecNumber evidence="6">3.4.19.13</ecNumber>
    </recommendedName>
    <component>
        <recommendedName>
            <fullName evidence="6">Glutathione hydrolase large chain</fullName>
        </recommendedName>
    </component>
    <component>
        <recommendedName>
            <fullName evidence="6">Glutathione hydrolase small chain</fullName>
        </recommendedName>
    </component>
</protein>
<dbReference type="RefSeq" id="WP_146475906.1">
    <property type="nucleotide sequence ID" value="NZ_VTFH01000001.1"/>
</dbReference>
<dbReference type="InterPro" id="IPR043137">
    <property type="entry name" value="GGT_ssub_C"/>
</dbReference>
<accession>A0A5M9IVY0</accession>
<dbReference type="GO" id="GO:0006751">
    <property type="term" value="P:glutathione catabolic process"/>
    <property type="evidence" value="ECO:0007669"/>
    <property type="project" value="UniProtKB-UniRule"/>
</dbReference>
<dbReference type="AlphaFoldDB" id="A0A5M9IVY0"/>
<organism evidence="7 8">
    <name type="scientific">Pseudomonas extremaustralis</name>
    <dbReference type="NCBI Taxonomy" id="359110"/>
    <lineage>
        <taxon>Bacteria</taxon>
        <taxon>Pseudomonadati</taxon>
        <taxon>Pseudomonadota</taxon>
        <taxon>Gammaproteobacteria</taxon>
        <taxon>Pseudomonadales</taxon>
        <taxon>Pseudomonadaceae</taxon>
        <taxon>Pseudomonas</taxon>
    </lineage>
</organism>
<dbReference type="InterPro" id="IPR043138">
    <property type="entry name" value="GGT_lsub"/>
</dbReference>
<evidence type="ECO:0000313" key="7">
    <source>
        <dbReference type="EMBL" id="KAA8560938.1"/>
    </source>
</evidence>
<comment type="subunit">
    <text evidence="6">This enzyme consists of two polypeptide chains, which are synthesized in precursor form from a single polypeptide.</text>
</comment>
<dbReference type="GO" id="GO:0006750">
    <property type="term" value="P:glutathione biosynthetic process"/>
    <property type="evidence" value="ECO:0007669"/>
    <property type="project" value="UniProtKB-KW"/>
</dbReference>
<dbReference type="EMBL" id="VTFH01000001">
    <property type="protein sequence ID" value="KAA8560938.1"/>
    <property type="molecule type" value="Genomic_DNA"/>
</dbReference>
<keyword evidence="6 7" id="KW-0378">Hydrolase</keyword>
<comment type="catalytic activity">
    <reaction evidence="1 6">
        <text>an S-substituted glutathione + H2O = an S-substituted L-cysteinylglycine + L-glutamate</text>
        <dbReference type="Rhea" id="RHEA:59468"/>
        <dbReference type="ChEBI" id="CHEBI:15377"/>
        <dbReference type="ChEBI" id="CHEBI:29985"/>
        <dbReference type="ChEBI" id="CHEBI:90779"/>
        <dbReference type="ChEBI" id="CHEBI:143103"/>
        <dbReference type="EC" id="3.4.19.13"/>
    </reaction>
</comment>
<dbReference type="Proteomes" id="UP000323425">
    <property type="component" value="Unassembled WGS sequence"/>
</dbReference>
<dbReference type="EC" id="3.4.19.13" evidence="6"/>
<evidence type="ECO:0000256" key="3">
    <source>
        <dbReference type="ARBA" id="ARBA00047417"/>
    </source>
</evidence>
<comment type="PTM">
    <text evidence="6">Cleaved by autocatalysis into a large and a small subunit.</text>
</comment>
<feature type="binding site" evidence="5">
    <location>
        <position position="433"/>
    </location>
    <ligand>
        <name>L-glutamate</name>
        <dbReference type="ChEBI" id="CHEBI:29985"/>
    </ligand>
</feature>
<dbReference type="InterPro" id="IPR000101">
    <property type="entry name" value="GGT_peptidase"/>
</dbReference>
<keyword evidence="6 7" id="KW-0012">Acyltransferase</keyword>
<proteinExistence type="inferred from homology"/>
<evidence type="ECO:0000256" key="6">
    <source>
        <dbReference type="RuleBase" id="RU368036"/>
    </source>
</evidence>
<dbReference type="PANTHER" id="PTHR43881:SF1">
    <property type="entry name" value="GAMMA-GLUTAMYLTRANSPEPTIDASE (AFU_ORTHOLOGUE AFUA_4G13580)"/>
    <property type="match status" value="1"/>
</dbReference>
<dbReference type="Pfam" id="PF01019">
    <property type="entry name" value="G_glu_transpept"/>
    <property type="match status" value="1"/>
</dbReference>
<evidence type="ECO:0000256" key="2">
    <source>
        <dbReference type="ARBA" id="ARBA00001089"/>
    </source>
</evidence>
<name>A0A5M9IVY0_9PSED</name>
<reference evidence="7 8" key="1">
    <citation type="journal article" date="2018" name="Plant Biotechnol. Rep.">
        <title>Diversity and antifungal activity of endophytic bacteria associated with Panax ginseng seedlings.</title>
        <authorList>
            <person name="Park J.M."/>
            <person name="Hong C.E."/>
            <person name="Jo S.H."/>
        </authorList>
    </citation>
    <scope>NUCLEOTIDE SEQUENCE [LARGE SCALE GENOMIC DNA]</scope>
    <source>
        <strain evidence="7 8">PgKB38</strain>
    </source>
</reference>
<dbReference type="Gene3D" id="1.10.246.130">
    <property type="match status" value="1"/>
</dbReference>
<gene>
    <name evidence="7" type="primary">ywrD_1</name>
    <name evidence="7" type="ORF">FX985_00988</name>
</gene>
<keyword evidence="6" id="KW-0865">Zymogen</keyword>
<keyword evidence="6" id="KW-0317">Glutathione biosynthesis</keyword>
<dbReference type="UniPathway" id="UPA00204"/>
<evidence type="ECO:0000256" key="5">
    <source>
        <dbReference type="PIRSR" id="PIRSR600101-2"/>
    </source>
</evidence>
<dbReference type="PRINTS" id="PR01210">
    <property type="entry name" value="GGTRANSPTASE"/>
</dbReference>
<dbReference type="InterPro" id="IPR052896">
    <property type="entry name" value="GGT-like_enzyme"/>
</dbReference>
<sequence length="528" mass="57512">MRNFEQPGRSEAMSTKTMVATSHGLATAAALDILRQGGNAIDAAITAAAMLAVVEPTQTGIGGDCFALFKKIGEPVCALNGSGWAPKAANVDYYKRKQISEIDPSTPDAVTVPGAVAAWERLSRDHGRLSFAKLLEPAIQAAEFGYPVTERLAYDWHRNSWKRDRCPNFAEVFFPGGMAPAAGAIHCQPKLAKTLQSIAQDGAAVFYEGWVAKDLLDSLNARGGLHTSEDFSDYQPEYVDPICASYRGYEVWECPPSGQGVIALAILKILEQFNLGEMDPFGVERLHIQAEASRLAYAERDLFLCDPKFGSCPVELLLSNERAEELASRIMLDRRLDDVTPQPHPAHNDTVYISVVDEDGLAVSLINSIFDDFGSAVLAPKSGVLLHNRGSSFVIDESHPNRIEGRKRPMHTIIPALVTHNNEVVLSFGVTGAHFQPLGQVQVFTNLVDYGMSVQEAIDHPRMFARDDSFELEGAYSEQTLQGLRLLGHNARRATAPLGTAQAVWINPDTGVRRGGADPRRDGVALGY</sequence>
<comment type="catalytic activity">
    <reaction evidence="2 6">
        <text>glutathione + H2O = L-cysteinylglycine + L-glutamate</text>
        <dbReference type="Rhea" id="RHEA:28807"/>
        <dbReference type="ChEBI" id="CHEBI:15377"/>
        <dbReference type="ChEBI" id="CHEBI:29985"/>
        <dbReference type="ChEBI" id="CHEBI:57925"/>
        <dbReference type="ChEBI" id="CHEBI:61694"/>
        <dbReference type="EC" id="3.4.19.13"/>
    </reaction>
</comment>
<dbReference type="InterPro" id="IPR029055">
    <property type="entry name" value="Ntn_hydrolases_N"/>
</dbReference>
<comment type="catalytic activity">
    <reaction evidence="3 6">
        <text>an N-terminal (5-L-glutamyl)-[peptide] + an alpha-amino acid = 5-L-glutamyl amino acid + an N-terminal L-alpha-aminoacyl-[peptide]</text>
        <dbReference type="Rhea" id="RHEA:23904"/>
        <dbReference type="Rhea" id="RHEA-COMP:9780"/>
        <dbReference type="Rhea" id="RHEA-COMP:9795"/>
        <dbReference type="ChEBI" id="CHEBI:77644"/>
        <dbReference type="ChEBI" id="CHEBI:78597"/>
        <dbReference type="ChEBI" id="CHEBI:78599"/>
        <dbReference type="ChEBI" id="CHEBI:78608"/>
        <dbReference type="EC" id="2.3.2.2"/>
    </reaction>
</comment>
<evidence type="ECO:0000256" key="1">
    <source>
        <dbReference type="ARBA" id="ARBA00001049"/>
    </source>
</evidence>
<feature type="active site" description="Nucleophile" evidence="4">
    <location>
        <position position="350"/>
    </location>
</feature>
<evidence type="ECO:0000313" key="8">
    <source>
        <dbReference type="Proteomes" id="UP000323425"/>
    </source>
</evidence>
<dbReference type="EC" id="2.3.2.2" evidence="6"/>
<dbReference type="NCBIfam" id="TIGR00066">
    <property type="entry name" value="g_glut_trans"/>
    <property type="match status" value="1"/>
</dbReference>
<comment type="pathway">
    <text evidence="6">Sulfur metabolism; glutathione metabolism.</text>
</comment>
<dbReference type="GO" id="GO:0036374">
    <property type="term" value="F:glutathione hydrolase activity"/>
    <property type="evidence" value="ECO:0007669"/>
    <property type="project" value="UniProtKB-UniRule"/>
</dbReference>
<dbReference type="Gene3D" id="3.60.20.40">
    <property type="match status" value="1"/>
</dbReference>
<comment type="similarity">
    <text evidence="6">Belongs to the gamma-glutamyltransferase family.</text>
</comment>